<dbReference type="GO" id="GO:0020037">
    <property type="term" value="F:heme binding"/>
    <property type="evidence" value="ECO:0007669"/>
    <property type="project" value="InterPro"/>
</dbReference>
<evidence type="ECO:0008006" key="8">
    <source>
        <dbReference type="Google" id="ProtNLM"/>
    </source>
</evidence>
<dbReference type="Proteomes" id="UP000002171">
    <property type="component" value="Unassembled WGS sequence"/>
</dbReference>
<keyword evidence="2" id="KW-0349">Heme</keyword>
<dbReference type="RefSeq" id="WP_007020610.1">
    <property type="nucleotide sequence ID" value="NZ_CH724125.1"/>
</dbReference>
<gene>
    <name evidence="6" type="ORF">MED92_14723</name>
</gene>
<dbReference type="InterPro" id="IPR044203">
    <property type="entry name" value="GlbO/GLB3-like"/>
</dbReference>
<dbReference type="CDD" id="cd14773">
    <property type="entry name" value="TrHb2_PhHbO-like_O"/>
    <property type="match status" value="1"/>
</dbReference>
<protein>
    <recommendedName>
        <fullName evidence="8">Globin</fullName>
    </recommendedName>
</protein>
<organism evidence="6 7">
    <name type="scientific">Neptuniibacter caesariensis</name>
    <dbReference type="NCBI Taxonomy" id="207954"/>
    <lineage>
        <taxon>Bacteria</taxon>
        <taxon>Pseudomonadati</taxon>
        <taxon>Pseudomonadota</taxon>
        <taxon>Gammaproteobacteria</taxon>
        <taxon>Oceanospirillales</taxon>
        <taxon>Oceanospirillaceae</taxon>
        <taxon>Neptuniibacter</taxon>
    </lineage>
</organism>
<sequence>MKTPSCEYGVNDNSYQMAGGIEGLTRLVDDFYRFMDELPEAKTIRDMHPEDLTESRQKLAYFLSGWLGGPKLYSQNYGSIRIPMAHKHLPIVEEDSEMWILCMQKAVELQPYEAPFKDYLIEQLRVPAGRITQVCRR</sequence>
<evidence type="ECO:0000313" key="6">
    <source>
        <dbReference type="EMBL" id="EAR62300.1"/>
    </source>
</evidence>
<keyword evidence="1" id="KW-0813">Transport</keyword>
<dbReference type="Gene3D" id="1.10.490.10">
    <property type="entry name" value="Globins"/>
    <property type="match status" value="1"/>
</dbReference>
<dbReference type="SUPFAM" id="SSF46458">
    <property type="entry name" value="Globin-like"/>
    <property type="match status" value="1"/>
</dbReference>
<comment type="caution">
    <text evidence="6">The sequence shown here is derived from an EMBL/GenBank/DDBJ whole genome shotgun (WGS) entry which is preliminary data.</text>
</comment>
<evidence type="ECO:0000256" key="3">
    <source>
        <dbReference type="ARBA" id="ARBA00022723"/>
    </source>
</evidence>
<dbReference type="InterPro" id="IPR012292">
    <property type="entry name" value="Globin/Proto"/>
</dbReference>
<dbReference type="EMBL" id="AAOW01000003">
    <property type="protein sequence ID" value="EAR62300.1"/>
    <property type="molecule type" value="Genomic_DNA"/>
</dbReference>
<dbReference type="GO" id="GO:0019825">
    <property type="term" value="F:oxygen binding"/>
    <property type="evidence" value="ECO:0007669"/>
    <property type="project" value="InterPro"/>
</dbReference>
<dbReference type="AlphaFoldDB" id="A0A7U8C8Z9"/>
<dbReference type="GO" id="GO:0005344">
    <property type="term" value="F:oxygen carrier activity"/>
    <property type="evidence" value="ECO:0007669"/>
    <property type="project" value="InterPro"/>
</dbReference>
<keyword evidence="4" id="KW-0408">Iron</keyword>
<name>A0A7U8C8Z9_NEPCE</name>
<dbReference type="OrthoDB" id="9790913at2"/>
<comment type="similarity">
    <text evidence="5">Belongs to the truncated hemoglobin family. Group II subfamily.</text>
</comment>
<dbReference type="Pfam" id="PF01152">
    <property type="entry name" value="Bac_globin"/>
    <property type="match status" value="1"/>
</dbReference>
<evidence type="ECO:0000313" key="7">
    <source>
        <dbReference type="Proteomes" id="UP000002171"/>
    </source>
</evidence>
<evidence type="ECO:0000256" key="5">
    <source>
        <dbReference type="ARBA" id="ARBA00034496"/>
    </source>
</evidence>
<dbReference type="GO" id="GO:0046872">
    <property type="term" value="F:metal ion binding"/>
    <property type="evidence" value="ECO:0007669"/>
    <property type="project" value="UniProtKB-KW"/>
</dbReference>
<evidence type="ECO:0000256" key="1">
    <source>
        <dbReference type="ARBA" id="ARBA00022448"/>
    </source>
</evidence>
<accession>A0A7U8C8Z9</accession>
<dbReference type="PANTHER" id="PTHR47366:SF1">
    <property type="entry name" value="TWO-ON-TWO HEMOGLOBIN-3"/>
    <property type="match status" value="1"/>
</dbReference>
<dbReference type="InterPro" id="IPR009050">
    <property type="entry name" value="Globin-like_sf"/>
</dbReference>
<reference evidence="6 7" key="1">
    <citation type="submission" date="2006-02" db="EMBL/GenBank/DDBJ databases">
        <authorList>
            <person name="Pinhassi J."/>
            <person name="Pedros-Alio C."/>
            <person name="Ferriera S."/>
            <person name="Johnson J."/>
            <person name="Kravitz S."/>
            <person name="Halpern A."/>
            <person name="Remington K."/>
            <person name="Beeson K."/>
            <person name="Tran B."/>
            <person name="Rogers Y.-H."/>
            <person name="Friedman R."/>
            <person name="Venter J.C."/>
        </authorList>
    </citation>
    <scope>NUCLEOTIDE SEQUENCE [LARGE SCALE GENOMIC DNA]</scope>
    <source>
        <strain evidence="6 7">MED92</strain>
    </source>
</reference>
<evidence type="ECO:0000256" key="2">
    <source>
        <dbReference type="ARBA" id="ARBA00022617"/>
    </source>
</evidence>
<dbReference type="PANTHER" id="PTHR47366">
    <property type="entry name" value="TWO-ON-TWO HEMOGLOBIN-3"/>
    <property type="match status" value="1"/>
</dbReference>
<proteinExistence type="inferred from homology"/>
<keyword evidence="3" id="KW-0479">Metal-binding</keyword>
<dbReference type="InterPro" id="IPR001486">
    <property type="entry name" value="Hemoglobin_trunc"/>
</dbReference>
<evidence type="ECO:0000256" key="4">
    <source>
        <dbReference type="ARBA" id="ARBA00023004"/>
    </source>
</evidence>
<keyword evidence="7" id="KW-1185">Reference proteome</keyword>